<dbReference type="Pfam" id="PF13411">
    <property type="entry name" value="MerR_1"/>
    <property type="match status" value="1"/>
</dbReference>
<dbReference type="Proteomes" id="UP000675409">
    <property type="component" value="Unassembled WGS sequence"/>
</dbReference>
<proteinExistence type="predicted"/>
<accession>A0ABS1LGN8</accession>
<evidence type="ECO:0000259" key="2">
    <source>
        <dbReference type="PROSITE" id="PS50937"/>
    </source>
</evidence>
<dbReference type="InterPro" id="IPR047057">
    <property type="entry name" value="MerR_fam"/>
</dbReference>
<dbReference type="PRINTS" id="PR00040">
    <property type="entry name" value="HTHMERR"/>
</dbReference>
<dbReference type="CDD" id="cd01109">
    <property type="entry name" value="HTH_YyaN"/>
    <property type="match status" value="1"/>
</dbReference>
<dbReference type="SMART" id="SM00422">
    <property type="entry name" value="HTH_MERR"/>
    <property type="match status" value="1"/>
</dbReference>
<dbReference type="SUPFAM" id="SSF46955">
    <property type="entry name" value="Putative DNA-binding domain"/>
    <property type="match status" value="1"/>
</dbReference>
<reference evidence="3 4" key="1">
    <citation type="journal article" date="2021" name="Arch. Microbiol.">
        <title>Myceligenerans indicum sp. nov., an actinobacterium isolated from mangrove sediment of Sundarbans, India.</title>
        <authorList>
            <person name="Asha K."/>
            <person name="Bhadury P."/>
        </authorList>
    </citation>
    <scope>NUCLEOTIDE SEQUENCE [LARGE SCALE GENOMIC DNA]</scope>
    <source>
        <strain evidence="3 4">I2</strain>
    </source>
</reference>
<dbReference type="InterPro" id="IPR000551">
    <property type="entry name" value="MerR-type_HTH_dom"/>
</dbReference>
<evidence type="ECO:0000313" key="3">
    <source>
        <dbReference type="EMBL" id="MBL0885319.1"/>
    </source>
</evidence>
<dbReference type="EMBL" id="JABBYC010000002">
    <property type="protein sequence ID" value="MBL0885319.1"/>
    <property type="molecule type" value="Genomic_DNA"/>
</dbReference>
<protein>
    <submittedName>
        <fullName evidence="3">MerR family transcriptional regulator</fullName>
    </submittedName>
</protein>
<evidence type="ECO:0000256" key="1">
    <source>
        <dbReference type="ARBA" id="ARBA00023125"/>
    </source>
</evidence>
<dbReference type="InterPro" id="IPR009061">
    <property type="entry name" value="DNA-bd_dom_put_sf"/>
</dbReference>
<name>A0ABS1LGN8_9MICO</name>
<dbReference type="PANTHER" id="PTHR30204:SF98">
    <property type="entry name" value="HTH-TYPE TRANSCRIPTIONAL REGULATOR ADHR"/>
    <property type="match status" value="1"/>
</dbReference>
<evidence type="ECO:0000313" key="4">
    <source>
        <dbReference type="Proteomes" id="UP000675409"/>
    </source>
</evidence>
<dbReference type="Gene3D" id="1.10.1660.10">
    <property type="match status" value="1"/>
</dbReference>
<feature type="domain" description="HTH merR-type" evidence="2">
    <location>
        <begin position="9"/>
        <end position="78"/>
    </location>
</feature>
<sequence>MTETTKSRAYTPAEAAAESGFSIDTLRYYEREGLLAPVARTPGGRRTYGPADLEWLGLVRCLRDTGMPIADLKRYAQLCLDATTMDERLDLLRAHDQRVQEQVDLLREQQEKLREKIRWYVGNGATPAERDRAAGS</sequence>
<organism evidence="3 4">
    <name type="scientific">Myceligenerans indicum</name>
    <dbReference type="NCBI Taxonomy" id="2593663"/>
    <lineage>
        <taxon>Bacteria</taxon>
        <taxon>Bacillati</taxon>
        <taxon>Actinomycetota</taxon>
        <taxon>Actinomycetes</taxon>
        <taxon>Micrococcales</taxon>
        <taxon>Promicromonosporaceae</taxon>
        <taxon>Myceligenerans</taxon>
    </lineage>
</organism>
<keyword evidence="4" id="KW-1185">Reference proteome</keyword>
<comment type="caution">
    <text evidence="3">The sequence shown here is derived from an EMBL/GenBank/DDBJ whole genome shotgun (WGS) entry which is preliminary data.</text>
</comment>
<dbReference type="PANTHER" id="PTHR30204">
    <property type="entry name" value="REDOX-CYCLING DRUG-SENSING TRANSCRIPTIONAL ACTIVATOR SOXR"/>
    <property type="match status" value="1"/>
</dbReference>
<dbReference type="RefSeq" id="WP_201845148.1">
    <property type="nucleotide sequence ID" value="NZ_JABBYC010000002.1"/>
</dbReference>
<keyword evidence="1" id="KW-0238">DNA-binding</keyword>
<gene>
    <name evidence="3" type="ORF">HGK34_03310</name>
</gene>
<dbReference type="PROSITE" id="PS50937">
    <property type="entry name" value="HTH_MERR_2"/>
    <property type="match status" value="1"/>
</dbReference>